<evidence type="ECO:0000313" key="1">
    <source>
        <dbReference type="EMBL" id="KAH7998453.1"/>
    </source>
</evidence>
<dbReference type="Proteomes" id="UP000827872">
    <property type="component" value="Linkage Group LG12"/>
</dbReference>
<name>A0ACB8F0F3_9SAUR</name>
<evidence type="ECO:0000313" key="2">
    <source>
        <dbReference type="Proteomes" id="UP000827872"/>
    </source>
</evidence>
<gene>
    <name evidence="1" type="ORF">K3G42_017014</name>
</gene>
<sequence length="102" mass="10814">MVGNRSEEVIAEAHGEPGILAPGEAGWTGGKIRGCWTRTVAGGIGKLQEPGIGIVSCVITVANSYIRKWGLEQISIIPYLDYLEKLSGCLSSTEDSQCGIHL</sequence>
<protein>
    <submittedName>
        <fullName evidence="1">Uncharacterized protein</fullName>
    </submittedName>
</protein>
<proteinExistence type="predicted"/>
<accession>A0ACB8F0F3</accession>
<reference evidence="1" key="1">
    <citation type="submission" date="2021-08" db="EMBL/GenBank/DDBJ databases">
        <title>The first chromosome-level gecko genome reveals the dynamic sex chromosomes of Neotropical dwarf geckos (Sphaerodactylidae: Sphaerodactylus).</title>
        <authorList>
            <person name="Pinto B.J."/>
            <person name="Keating S.E."/>
            <person name="Gamble T."/>
        </authorList>
    </citation>
    <scope>NUCLEOTIDE SEQUENCE</scope>
    <source>
        <strain evidence="1">TG3544</strain>
    </source>
</reference>
<comment type="caution">
    <text evidence="1">The sequence shown here is derived from an EMBL/GenBank/DDBJ whole genome shotgun (WGS) entry which is preliminary data.</text>
</comment>
<keyword evidence="2" id="KW-1185">Reference proteome</keyword>
<dbReference type="EMBL" id="CM037625">
    <property type="protein sequence ID" value="KAH7998453.1"/>
    <property type="molecule type" value="Genomic_DNA"/>
</dbReference>
<organism evidence="1 2">
    <name type="scientific">Sphaerodactylus townsendi</name>
    <dbReference type="NCBI Taxonomy" id="933632"/>
    <lineage>
        <taxon>Eukaryota</taxon>
        <taxon>Metazoa</taxon>
        <taxon>Chordata</taxon>
        <taxon>Craniata</taxon>
        <taxon>Vertebrata</taxon>
        <taxon>Euteleostomi</taxon>
        <taxon>Lepidosauria</taxon>
        <taxon>Squamata</taxon>
        <taxon>Bifurcata</taxon>
        <taxon>Gekkota</taxon>
        <taxon>Sphaerodactylidae</taxon>
        <taxon>Sphaerodactylus</taxon>
    </lineage>
</organism>